<gene>
    <name evidence="1" type="ORF">DFH07DRAFT_772009</name>
</gene>
<dbReference type="Proteomes" id="UP001215280">
    <property type="component" value="Unassembled WGS sequence"/>
</dbReference>
<keyword evidence="2" id="KW-1185">Reference proteome</keyword>
<evidence type="ECO:0000313" key="2">
    <source>
        <dbReference type="Proteomes" id="UP001215280"/>
    </source>
</evidence>
<comment type="caution">
    <text evidence="1">The sequence shown here is derived from an EMBL/GenBank/DDBJ whole genome shotgun (WGS) entry which is preliminary data.</text>
</comment>
<evidence type="ECO:0000313" key="1">
    <source>
        <dbReference type="EMBL" id="KAJ7760125.1"/>
    </source>
</evidence>
<reference evidence="1" key="1">
    <citation type="submission" date="2023-03" db="EMBL/GenBank/DDBJ databases">
        <title>Massive genome expansion in bonnet fungi (Mycena s.s.) driven by repeated elements and novel gene families across ecological guilds.</title>
        <authorList>
            <consortium name="Lawrence Berkeley National Laboratory"/>
            <person name="Harder C.B."/>
            <person name="Miyauchi S."/>
            <person name="Viragh M."/>
            <person name="Kuo A."/>
            <person name="Thoen E."/>
            <person name="Andreopoulos B."/>
            <person name="Lu D."/>
            <person name="Skrede I."/>
            <person name="Drula E."/>
            <person name="Henrissat B."/>
            <person name="Morin E."/>
            <person name="Kohler A."/>
            <person name="Barry K."/>
            <person name="LaButti K."/>
            <person name="Morin E."/>
            <person name="Salamov A."/>
            <person name="Lipzen A."/>
            <person name="Mereny Z."/>
            <person name="Hegedus B."/>
            <person name="Baldrian P."/>
            <person name="Stursova M."/>
            <person name="Weitz H."/>
            <person name="Taylor A."/>
            <person name="Grigoriev I.V."/>
            <person name="Nagy L.G."/>
            <person name="Martin F."/>
            <person name="Kauserud H."/>
        </authorList>
    </citation>
    <scope>NUCLEOTIDE SEQUENCE</scope>
    <source>
        <strain evidence="1">CBHHK188m</strain>
    </source>
</reference>
<dbReference type="EMBL" id="JARJLG010000050">
    <property type="protein sequence ID" value="KAJ7760125.1"/>
    <property type="molecule type" value="Genomic_DNA"/>
</dbReference>
<name>A0AAD7JC75_9AGAR</name>
<organism evidence="1 2">
    <name type="scientific">Mycena maculata</name>
    <dbReference type="NCBI Taxonomy" id="230809"/>
    <lineage>
        <taxon>Eukaryota</taxon>
        <taxon>Fungi</taxon>
        <taxon>Dikarya</taxon>
        <taxon>Basidiomycota</taxon>
        <taxon>Agaricomycotina</taxon>
        <taxon>Agaricomycetes</taxon>
        <taxon>Agaricomycetidae</taxon>
        <taxon>Agaricales</taxon>
        <taxon>Marasmiineae</taxon>
        <taxon>Mycenaceae</taxon>
        <taxon>Mycena</taxon>
    </lineage>
</organism>
<dbReference type="InterPro" id="IPR011990">
    <property type="entry name" value="TPR-like_helical_dom_sf"/>
</dbReference>
<dbReference type="Gene3D" id="1.25.40.10">
    <property type="entry name" value="Tetratricopeptide repeat domain"/>
    <property type="match status" value="1"/>
</dbReference>
<accession>A0AAD7JC75</accession>
<dbReference type="AlphaFoldDB" id="A0AAD7JC75"/>
<sequence>MTEQAEGHQLKSEYAEARRIHLQIAQDTSADQDLYTHALSLMNIAQIDVMIGQHKQDVHHNLDRAKALWSSVEYFDGVCFCEAVLADLHLREEQTVSAKVIFHRCLQSFWVPDVEATSYCLERMADTSRWGPLDFHWTSRFTVIYLALAKKIENKLALHKALPCLGDVFLTNRDEVTARNLFSVALEGFTHMDVHRDRAECMLRLGDLAKNQGDLAMAKRFWTEAQPLFERSLQAKYVTQCDTRLTNIP</sequence>
<protein>
    <submittedName>
        <fullName evidence="1">Uncharacterized protein</fullName>
    </submittedName>
</protein>
<proteinExistence type="predicted"/>